<dbReference type="eggNOG" id="ENOG502Z7VT">
    <property type="taxonomic scope" value="Bacteria"/>
</dbReference>
<dbReference type="STRING" id="697329.Rumal_0707"/>
<reference evidence="3 4" key="1">
    <citation type="journal article" date="2011" name="J. Bacteriol.">
        <title>Complete genome of the cellulolytic ruminal bacterium Ruminococcus albus 7.</title>
        <authorList>
            <person name="Suen G."/>
            <person name="Stevenson D.M."/>
            <person name="Bruce D.C."/>
            <person name="Chertkov O."/>
            <person name="Copeland A."/>
            <person name="Cheng J.F."/>
            <person name="Detter C."/>
            <person name="Detter J.C."/>
            <person name="Goodwin L.A."/>
            <person name="Han C.S."/>
            <person name="Hauser L.J."/>
            <person name="Ivanova N.N."/>
            <person name="Kyrpides N.C."/>
            <person name="Land M.L."/>
            <person name="Lapidus A."/>
            <person name="Lucas S."/>
            <person name="Ovchinnikova G."/>
            <person name="Pitluck S."/>
            <person name="Tapia R."/>
            <person name="Woyke T."/>
            <person name="Boyum J."/>
            <person name="Mead D."/>
            <person name="Weimer P.J."/>
        </authorList>
    </citation>
    <scope>NUCLEOTIDE SEQUENCE [LARGE SCALE GENOMIC DNA]</scope>
    <source>
        <strain evidence="4">ATCC 27210 / DSM 20455 / JCM 14654 / NCDO 2250 / 7</strain>
    </source>
</reference>
<gene>
    <name evidence="3" type="ordered locus">Rumal_0707</name>
</gene>
<protein>
    <submittedName>
        <fullName evidence="3">Abortive phage infection</fullName>
    </submittedName>
</protein>
<accession>E6UHK4</accession>
<dbReference type="InterPro" id="IPR018891">
    <property type="entry name" value="AIPR_C"/>
</dbReference>
<evidence type="ECO:0000313" key="4">
    <source>
        <dbReference type="Proteomes" id="UP000006919"/>
    </source>
</evidence>
<name>E6UHK4_RUMA7</name>
<organism evidence="3 4">
    <name type="scientific">Ruminococcus albus (strain ATCC 27210 / DSM 20455 / JCM 14654 / NCDO 2250 / 7)</name>
    <dbReference type="NCBI Taxonomy" id="697329"/>
    <lineage>
        <taxon>Bacteria</taxon>
        <taxon>Bacillati</taxon>
        <taxon>Bacillota</taxon>
        <taxon>Clostridia</taxon>
        <taxon>Eubacteriales</taxon>
        <taxon>Oscillospiraceae</taxon>
        <taxon>Ruminococcus</taxon>
    </lineage>
</organism>
<dbReference type="Pfam" id="PF10592">
    <property type="entry name" value="AIPR"/>
    <property type="match status" value="1"/>
</dbReference>
<dbReference type="Proteomes" id="UP000006919">
    <property type="component" value="Chromosome"/>
</dbReference>
<evidence type="ECO:0000259" key="1">
    <source>
        <dbReference type="Pfam" id="PF10592"/>
    </source>
</evidence>
<feature type="domain" description="Abortive infection phage resistance protein N-terminal" evidence="2">
    <location>
        <begin position="30"/>
        <end position="198"/>
    </location>
</feature>
<feature type="domain" description="Abortive phage infection protein C-terminal" evidence="1">
    <location>
        <begin position="258"/>
        <end position="574"/>
    </location>
</feature>
<dbReference type="EMBL" id="CP002403">
    <property type="protein sequence ID" value="ADU21249.1"/>
    <property type="molecule type" value="Genomic_DNA"/>
</dbReference>
<dbReference type="HOGENOM" id="CLU_019647_0_0_9"/>
<dbReference type="KEGG" id="ral:Rumal_0707"/>
<evidence type="ECO:0000313" key="3">
    <source>
        <dbReference type="EMBL" id="ADU21249.1"/>
    </source>
</evidence>
<dbReference type="Pfam" id="PF22879">
    <property type="entry name" value="AIPR_N"/>
    <property type="match status" value="1"/>
</dbReference>
<dbReference type="AlphaFoldDB" id="E6UHK4"/>
<evidence type="ECO:0000259" key="2">
    <source>
        <dbReference type="Pfam" id="PF22879"/>
    </source>
</evidence>
<proteinExistence type="predicted"/>
<dbReference type="RefSeq" id="WP_013497435.1">
    <property type="nucleotide sequence ID" value="NC_014833.1"/>
</dbReference>
<dbReference type="InterPro" id="IPR055101">
    <property type="entry name" value="AIPR_N"/>
</dbReference>
<sequence length="703" mass="80240">MQSFEEYRKEFLEDARSTEESEAIGTVASFVKICALKLFEGDVIPEYNPCYYSGYGYRNAIVNVDGYSYDEHDGSFYLLTALFSGSEQSETLLGSDAKTALDRCRAFASNSIEHELADKIEISTDAYDLASYIQEQAKYVSRFVIVLLTDKSLSARAVLTDNSDGKKKKSKRKGVLDAEPICDIDVEYRIWDMERFYRLFSASEGREEIEIDFNDYLEGGIPCLSANAGDSEDCKSYLCTVPGDVIADLYDQYGSRLLEGNVRSFLGKRGVNKNIRNTVLNEPERFFVYNNGLAATAVEADVENGKLLRAKDLQIVNGGQTTATLFSARKTSGADLSKVSVLMKLTQVNPESAAEIVPLISRSANSQNKVNPADFFSTHEYHIRLEQISRRKFAPAKDGAQHETHWFYERARGQYIQATMNMTKAEERKFAAQNPKDQIITKTDLAKVLNSWKGFPHIVSKGAESNFSEFAKQTEAMWETRKDDFNENYFQNAVSITIMYRSLDKQIPKQSWYGGGYKANIVTYSIALLQYLIKKWYSKQTINLQKIWQKQKCPDILMNQLLVIAKAVYYSITSDDRPVQNVTQWCKQEKCWEKIKTLEITPVEGFKTLLHGYEETETIKREAREIRKIEDTIDDQKAVLDLGEQYWIRLDNWLRKHPLANSYETAALHKAMKISQGQFPNERQCKLLMELRKKAVGEGFSPK</sequence>